<gene>
    <name evidence="7" type="ORF">INT46_007983</name>
</gene>
<dbReference type="Proteomes" id="UP000650833">
    <property type="component" value="Unassembled WGS sequence"/>
</dbReference>
<dbReference type="PROSITE" id="PS00478">
    <property type="entry name" value="LIM_DOMAIN_1"/>
    <property type="match status" value="3"/>
</dbReference>
<dbReference type="CDD" id="cd09392">
    <property type="entry name" value="LIM2_Lrg1p_like"/>
    <property type="match status" value="1"/>
</dbReference>
<proteinExistence type="predicted"/>
<evidence type="ECO:0000313" key="7">
    <source>
        <dbReference type="EMBL" id="KAG2211799.1"/>
    </source>
</evidence>
<sequence>MKQAETQVQPNIITTASTPNTTTINCTACHQQLEGNFARALDGAFHWNCFLCIDCNEPVAEKFFPIEFEDGIQKPLCERDYFKRLNLACDNCGEALRGSYITAVGKKFHLEHFCCSICSVVFGPDDSYYEYDNNVYCHYHYSIQFAIKCIGCETAILKQFVEINRNNVDEHWHPECYMIHKFWNVKLAQSFGQDDSTTNLDLSLMSSDELKESQTIMEEKVYRIWTVLSAFEESAAGCISDMLLHVSEGSYADGVKMADYFVTHVDVLFTAIDDLADHYYKQTKEELFYDRESSMLCKKVSNFFSLLSHTQESGLRKIGITQDLLSLVTGLAHYLKVLIRIGLTGALKLEKKNDTKSVAISRFLSQLMELANKKRQYLHEADYSVSSDLCQFCRKACEDACFRYKTYLWHDQCFACTQCCAPLRLEYKEAWIQQQNLTITCKKCISTNKDGYSQGIEYVSKLKQSSFLLRVALRRLYSLLNVPDPMVAYYGQPIEQLQHQSPQHQQLQNLQIQQPSQQQQQQLKQQVQQQQQQQPPLPQVPQDVHNEEIHLNDIKRMKSTHMNRKITNSHRVGKRSTLMETPSPTTAFVTNKTDENNSIHGSRPHSLTSSIKRASLNEIEGELSQMSVNSTNRLYTHKYTKSVPKAKSFYFAELGALQHFMLKHIAVLYLEEILHDHFTLEELADLIDDRKNSTLWGKFVTSLKAGGNKKAPRAKEGTFGVPIDILVEKNGIESNLGVGPTRIIKIPSIIDDSISAMKQMDMSVEGIFRKNGNIRRLRELSEEIDKNPNSIQFLNETPIQVAALIKKFLRELPEPLLTYKLHRLFISAQKLESESDRKRVTHLACCLLPKANRDTMEVLFTFMKWVSQFADDAGGGGSKMNIVNLATVIAPNILYSKSKDPIKDESFFSIETVNIMIQNAEEFATVPEDFIPLLQNLSYEEGDMELNVRHILKKCEVVMKMRRSRSAGGPIPPQLPRQHSSPAAVTTSNADHPSYPPMEQTQQQEQIQPQNYYLSSSPQNTEFEELKDSLVVPPTIPPIIRSQSSTQLNGNEEGNLLVKELIQ</sequence>
<dbReference type="Pfam" id="PF00412">
    <property type="entry name" value="LIM"/>
    <property type="match status" value="2"/>
</dbReference>
<dbReference type="InterPro" id="IPR042869">
    <property type="entry name" value="ARHGAP11A/B"/>
</dbReference>
<feature type="compositionally biased region" description="Polar residues" evidence="4">
    <location>
        <begin position="598"/>
        <end position="607"/>
    </location>
</feature>
<feature type="domain" description="LIM zinc-binding" evidence="5">
    <location>
        <begin position="87"/>
        <end position="147"/>
    </location>
</feature>
<dbReference type="Gene3D" id="1.10.555.10">
    <property type="entry name" value="Rho GTPase activation protein"/>
    <property type="match status" value="1"/>
</dbReference>
<organism evidence="7 8">
    <name type="scientific">Mucor plumbeus</name>
    <dbReference type="NCBI Taxonomy" id="97098"/>
    <lineage>
        <taxon>Eukaryota</taxon>
        <taxon>Fungi</taxon>
        <taxon>Fungi incertae sedis</taxon>
        <taxon>Mucoromycota</taxon>
        <taxon>Mucoromycotina</taxon>
        <taxon>Mucoromycetes</taxon>
        <taxon>Mucorales</taxon>
        <taxon>Mucorineae</taxon>
        <taxon>Mucoraceae</taxon>
        <taxon>Mucor</taxon>
    </lineage>
</organism>
<feature type="domain" description="Rho-GAP" evidence="6">
    <location>
        <begin position="721"/>
        <end position="924"/>
    </location>
</feature>
<dbReference type="SMART" id="SM00324">
    <property type="entry name" value="RhoGAP"/>
    <property type="match status" value="1"/>
</dbReference>
<evidence type="ECO:0008006" key="9">
    <source>
        <dbReference type="Google" id="ProtNLM"/>
    </source>
</evidence>
<dbReference type="PROSITE" id="PS50238">
    <property type="entry name" value="RHOGAP"/>
    <property type="match status" value="1"/>
</dbReference>
<dbReference type="InterPro" id="IPR001781">
    <property type="entry name" value="Znf_LIM"/>
</dbReference>
<dbReference type="AlphaFoldDB" id="A0A8H7RHY9"/>
<keyword evidence="3" id="KW-0440">LIM domain</keyword>
<dbReference type="GO" id="GO:0005096">
    <property type="term" value="F:GTPase activator activity"/>
    <property type="evidence" value="ECO:0007669"/>
    <property type="project" value="TreeGrafter"/>
</dbReference>
<reference evidence="7" key="1">
    <citation type="submission" date="2020-12" db="EMBL/GenBank/DDBJ databases">
        <title>Metabolic potential, ecology and presence of endohyphal bacteria is reflected in genomic diversity of Mucoromycotina.</title>
        <authorList>
            <person name="Muszewska A."/>
            <person name="Okrasinska A."/>
            <person name="Steczkiewicz K."/>
            <person name="Drgas O."/>
            <person name="Orlowska M."/>
            <person name="Perlinska-Lenart U."/>
            <person name="Aleksandrzak-Piekarczyk T."/>
            <person name="Szatraj K."/>
            <person name="Zielenkiewicz U."/>
            <person name="Pilsyk S."/>
            <person name="Malc E."/>
            <person name="Mieczkowski P."/>
            <person name="Kruszewska J.S."/>
            <person name="Biernat P."/>
            <person name="Pawlowska J."/>
        </authorList>
    </citation>
    <scope>NUCLEOTIDE SEQUENCE</scope>
    <source>
        <strain evidence="7">CBS 226.32</strain>
    </source>
</reference>
<feature type="compositionally biased region" description="Polar residues" evidence="4">
    <location>
        <begin position="578"/>
        <end position="591"/>
    </location>
</feature>
<evidence type="ECO:0000259" key="6">
    <source>
        <dbReference type="PROSITE" id="PS50238"/>
    </source>
</evidence>
<keyword evidence="1 3" id="KW-0479">Metal-binding</keyword>
<dbReference type="SMART" id="SM00132">
    <property type="entry name" value="LIM"/>
    <property type="match status" value="3"/>
</dbReference>
<evidence type="ECO:0000256" key="1">
    <source>
        <dbReference type="ARBA" id="ARBA00022723"/>
    </source>
</evidence>
<dbReference type="InterPro" id="IPR008936">
    <property type="entry name" value="Rho_GTPase_activation_prot"/>
</dbReference>
<evidence type="ECO:0000259" key="5">
    <source>
        <dbReference type="PROSITE" id="PS50023"/>
    </source>
</evidence>
<comment type="caution">
    <text evidence="7">The sequence shown here is derived from an EMBL/GenBank/DDBJ whole genome shotgun (WGS) entry which is preliminary data.</text>
</comment>
<dbReference type="OrthoDB" id="20689at2759"/>
<evidence type="ECO:0000256" key="2">
    <source>
        <dbReference type="ARBA" id="ARBA00022833"/>
    </source>
</evidence>
<feature type="domain" description="LIM zinc-binding" evidence="5">
    <location>
        <begin position="388"/>
        <end position="451"/>
    </location>
</feature>
<evidence type="ECO:0000313" key="8">
    <source>
        <dbReference type="Proteomes" id="UP000650833"/>
    </source>
</evidence>
<feature type="region of interest" description="Disordered" evidence="4">
    <location>
        <begin position="963"/>
        <end position="1008"/>
    </location>
</feature>
<feature type="domain" description="LIM zinc-binding" evidence="5">
    <location>
        <begin position="24"/>
        <end position="86"/>
    </location>
</feature>
<dbReference type="Gene3D" id="2.10.110.10">
    <property type="entry name" value="Cysteine Rich Protein"/>
    <property type="match status" value="3"/>
</dbReference>
<feature type="region of interest" description="Disordered" evidence="4">
    <location>
        <begin position="576"/>
        <end position="607"/>
    </location>
</feature>
<keyword evidence="2 3" id="KW-0862">Zinc</keyword>
<dbReference type="Pfam" id="PF00620">
    <property type="entry name" value="RhoGAP"/>
    <property type="match status" value="1"/>
</dbReference>
<evidence type="ECO:0000256" key="4">
    <source>
        <dbReference type="SAM" id="MobiDB-lite"/>
    </source>
</evidence>
<dbReference type="PANTHER" id="PTHR15670:SF4">
    <property type="entry name" value="RHO GTPASE-ACTIVATING PROTEIN 11A"/>
    <property type="match status" value="1"/>
</dbReference>
<dbReference type="SUPFAM" id="SSF48350">
    <property type="entry name" value="GTPase activation domain, GAP"/>
    <property type="match status" value="1"/>
</dbReference>
<accession>A0A8H7RHY9</accession>
<dbReference type="InterPro" id="IPR000198">
    <property type="entry name" value="RhoGAP_dom"/>
</dbReference>
<feature type="compositionally biased region" description="Polar residues" evidence="4">
    <location>
        <begin position="977"/>
        <end position="991"/>
    </location>
</feature>
<dbReference type="PANTHER" id="PTHR15670">
    <property type="entry name" value="RHO GTPASE ACTIVATING PROTEIN 11A"/>
    <property type="match status" value="1"/>
</dbReference>
<evidence type="ECO:0000256" key="3">
    <source>
        <dbReference type="PROSITE-ProRule" id="PRU00125"/>
    </source>
</evidence>
<dbReference type="GO" id="GO:0007165">
    <property type="term" value="P:signal transduction"/>
    <property type="evidence" value="ECO:0007669"/>
    <property type="project" value="InterPro"/>
</dbReference>
<dbReference type="GO" id="GO:0046872">
    <property type="term" value="F:metal ion binding"/>
    <property type="evidence" value="ECO:0007669"/>
    <property type="project" value="UniProtKB-KW"/>
</dbReference>
<protein>
    <recommendedName>
        <fullName evidence="9">RhoGAP-domain-containing protein</fullName>
    </recommendedName>
</protein>
<dbReference type="EMBL" id="JAEPRC010000060">
    <property type="protein sequence ID" value="KAG2211799.1"/>
    <property type="molecule type" value="Genomic_DNA"/>
</dbReference>
<dbReference type="SUPFAM" id="SSF57716">
    <property type="entry name" value="Glucocorticoid receptor-like (DNA-binding domain)"/>
    <property type="match status" value="2"/>
</dbReference>
<dbReference type="PROSITE" id="PS50023">
    <property type="entry name" value="LIM_DOMAIN_2"/>
    <property type="match status" value="3"/>
</dbReference>
<keyword evidence="8" id="KW-1185">Reference proteome</keyword>
<name>A0A8H7RHY9_9FUNG</name>